<dbReference type="SMART" id="SM00355">
    <property type="entry name" value="ZnF_C2H2"/>
    <property type="match status" value="4"/>
</dbReference>
<name>A0A1Q5TD69_9EURO</name>
<dbReference type="AlphaFoldDB" id="A0A1Q5TD69"/>
<protein>
    <recommendedName>
        <fullName evidence="4">C2H2-type domain-containing protein</fullName>
    </recommendedName>
</protein>
<evidence type="ECO:0000313" key="6">
    <source>
        <dbReference type="Proteomes" id="UP000186955"/>
    </source>
</evidence>
<dbReference type="PROSITE" id="PS50157">
    <property type="entry name" value="ZINC_FINGER_C2H2_2"/>
    <property type="match status" value="2"/>
</dbReference>
<keyword evidence="3" id="KW-0812">Transmembrane</keyword>
<comment type="caution">
    <text evidence="5">The sequence shown here is derived from an EMBL/GenBank/DDBJ whole genome shotgun (WGS) entry which is preliminary data.</text>
</comment>
<feature type="region of interest" description="Disordered" evidence="2">
    <location>
        <begin position="101"/>
        <end position="121"/>
    </location>
</feature>
<evidence type="ECO:0000256" key="2">
    <source>
        <dbReference type="SAM" id="MobiDB-lite"/>
    </source>
</evidence>
<evidence type="ECO:0000256" key="3">
    <source>
        <dbReference type="SAM" id="Phobius"/>
    </source>
</evidence>
<reference evidence="5 6" key="1">
    <citation type="submission" date="2016-10" db="EMBL/GenBank/DDBJ databases">
        <title>Genome sequence of the ascomycete fungus Penicillium subrubescens.</title>
        <authorList>
            <person name="De Vries R.P."/>
            <person name="Peng M."/>
            <person name="Dilokpimol A."/>
            <person name="Hilden K."/>
            <person name="Makela M.R."/>
            <person name="Grigoriev I."/>
            <person name="Riley R."/>
            <person name="Granchi Z."/>
        </authorList>
    </citation>
    <scope>NUCLEOTIDE SEQUENCE [LARGE SCALE GENOMIC DNA]</scope>
    <source>
        <strain evidence="5 6">CBS 132785</strain>
    </source>
</reference>
<dbReference type="Proteomes" id="UP000186955">
    <property type="component" value="Unassembled WGS sequence"/>
</dbReference>
<feature type="transmembrane region" description="Helical" evidence="3">
    <location>
        <begin position="12"/>
        <end position="31"/>
    </location>
</feature>
<feature type="compositionally biased region" description="Low complexity" evidence="2">
    <location>
        <begin position="568"/>
        <end position="580"/>
    </location>
</feature>
<dbReference type="InterPro" id="IPR013087">
    <property type="entry name" value="Znf_C2H2_type"/>
</dbReference>
<accession>A0A1Q5TD69</accession>
<evidence type="ECO:0000313" key="5">
    <source>
        <dbReference type="EMBL" id="OKO98169.1"/>
    </source>
</evidence>
<dbReference type="PROSITE" id="PS00028">
    <property type="entry name" value="ZINC_FINGER_C2H2_1"/>
    <property type="match status" value="3"/>
</dbReference>
<keyword evidence="1" id="KW-0862">Zinc</keyword>
<organism evidence="5 6">
    <name type="scientific">Penicillium subrubescens</name>
    <dbReference type="NCBI Taxonomy" id="1316194"/>
    <lineage>
        <taxon>Eukaryota</taxon>
        <taxon>Fungi</taxon>
        <taxon>Dikarya</taxon>
        <taxon>Ascomycota</taxon>
        <taxon>Pezizomycotina</taxon>
        <taxon>Eurotiomycetes</taxon>
        <taxon>Eurotiomycetidae</taxon>
        <taxon>Eurotiales</taxon>
        <taxon>Aspergillaceae</taxon>
        <taxon>Penicillium</taxon>
    </lineage>
</organism>
<evidence type="ECO:0000256" key="1">
    <source>
        <dbReference type="PROSITE-ProRule" id="PRU00042"/>
    </source>
</evidence>
<gene>
    <name evidence="5" type="ORF">PENSUB_9267</name>
</gene>
<evidence type="ECO:0000259" key="4">
    <source>
        <dbReference type="PROSITE" id="PS50157"/>
    </source>
</evidence>
<dbReference type="GO" id="GO:0008270">
    <property type="term" value="F:zinc ion binding"/>
    <property type="evidence" value="ECO:0007669"/>
    <property type="project" value="UniProtKB-KW"/>
</dbReference>
<keyword evidence="3" id="KW-1133">Transmembrane helix</keyword>
<dbReference type="Gene3D" id="3.30.160.60">
    <property type="entry name" value="Classic Zinc Finger"/>
    <property type="match status" value="1"/>
</dbReference>
<sequence>MILSILRLKWIPYHILFWYVAGIIDLWVGGWSTTHGWFPRGIWNINTGFLILGCAQLCQCDTGWVIGRCHFENHVLDIIAQFMKNYVSRIQVDTVPYVPRRPPVGASPSPSPLTNGADRPPSHTEDLALLVSDDEAECDDLPLINDIQSRSKDPAAVIFFVRSSRAWKEGKVPPTEAWLLGFCAQLQARWTAEFGEFLGPIQHITAVQSAVLPLRPKYDQLFSDFLNSVEGRRVELVVSGRDGFLTDERNFSAFLHKFRGKHWSLTVYRTGYDTFLHIDLRQLLAHWEQPMASPAAPRSVIGFAGDLRQASERRLEMGQAGRRLKALEPGGRNKIRGKEGNADLDVEERGPVSLKTSSTFHIVECQHCPREFPSVGAYQSHQDRVHGVDFSAPPTFREISRQKKCGRQPPNPTSSLQRVFLCVDCPEDGRDQFLTYTSWQSHRRNRHQGGGSSDPLIQMVWNDDLFVLPFECVVCGMDFGSRENALKHHRLNHSGRSDSDDQYQVCLENHKFKCPVEGCDWTFLRYSSYIYHASKSHPGSPPEEPEYREYQGKLPPNDPYDILDTECSPLRSSSPSSHSSLSHRETPARFEISPTDENRPCLPILMDLEDGPLDHQDWGGLDEIPETSDAFLSPSADDVLMAPLPQHPPVSDEVPMTPLLRFTVSECPSPPNISRYHPYLDPLIDDVTVYPISDPLQGIMSYFVCFK</sequence>
<dbReference type="EMBL" id="MNBE01000673">
    <property type="protein sequence ID" value="OKO98169.1"/>
    <property type="molecule type" value="Genomic_DNA"/>
</dbReference>
<feature type="domain" description="C2H2-type" evidence="4">
    <location>
        <begin position="512"/>
        <end position="542"/>
    </location>
</feature>
<proteinExistence type="predicted"/>
<keyword evidence="1" id="KW-0863">Zinc-finger</keyword>
<keyword evidence="3" id="KW-0472">Membrane</keyword>
<keyword evidence="6" id="KW-1185">Reference proteome</keyword>
<keyword evidence="1" id="KW-0479">Metal-binding</keyword>
<feature type="domain" description="C2H2-type" evidence="4">
    <location>
        <begin position="470"/>
        <end position="498"/>
    </location>
</feature>
<feature type="region of interest" description="Disordered" evidence="2">
    <location>
        <begin position="534"/>
        <end position="594"/>
    </location>
</feature>